<dbReference type="Pfam" id="PF00669">
    <property type="entry name" value="Flagellin_N"/>
    <property type="match status" value="1"/>
</dbReference>
<evidence type="ECO:0000313" key="8">
    <source>
        <dbReference type="Proteomes" id="UP000011728"/>
    </source>
</evidence>
<sequence length="299" mass="32432">MRLSHNMFSEGIYKNYKRTLVQNSKAMNNIGSGLKLNSAKDNPGKIAEAGNIKISLLSRDAASQNIQDTNSMLQTFDGALQEMNNNVTRLKELSVKAATGTTRPEDRQIIQTEIDKIKEDLDYLAKNTKFNGIAMSNSGATLAQDPTLVASPSALTAKLPLDNQTPVNRQSTIGALPDQSIDVPFYNLTNTATGIANIDVTDTTKLQTNIDWTDYAGKLISSARSKYGAIQSRLNDTLDDISGMNQSLTSAQSSIEDADIAEESLQLSRTQVIYQASIALMAQSNKLPQNALNVLASVR</sequence>
<evidence type="ECO:0000256" key="4">
    <source>
        <dbReference type="RuleBase" id="RU362073"/>
    </source>
</evidence>
<dbReference type="EMBL" id="CP004121">
    <property type="protein sequence ID" value="AGF58279.1"/>
    <property type="molecule type" value="Genomic_DNA"/>
</dbReference>
<dbReference type="Pfam" id="PF00700">
    <property type="entry name" value="Flagellin_C"/>
    <property type="match status" value="1"/>
</dbReference>
<proteinExistence type="inferred from homology"/>
<dbReference type="HOGENOM" id="CLU_011142_2_0_9"/>
<keyword evidence="3 4" id="KW-0975">Bacterial flagellum</keyword>
<evidence type="ECO:0000313" key="7">
    <source>
        <dbReference type="EMBL" id="AGF58279.1"/>
    </source>
</evidence>
<keyword evidence="7" id="KW-0966">Cell projection</keyword>
<dbReference type="STRING" id="36745.CLSAP_42880"/>
<dbReference type="GO" id="GO:0005576">
    <property type="term" value="C:extracellular region"/>
    <property type="evidence" value="ECO:0007669"/>
    <property type="project" value="UniProtKB-SubCell"/>
</dbReference>
<dbReference type="GO" id="GO:0005198">
    <property type="term" value="F:structural molecule activity"/>
    <property type="evidence" value="ECO:0007669"/>
    <property type="project" value="UniProtKB-UniRule"/>
</dbReference>
<reference evidence="7 8" key="1">
    <citation type="submission" date="2013-02" db="EMBL/GenBank/DDBJ databases">
        <title>Genome sequence of Clostridium saccharoperbutylacetonicum N1-4(HMT).</title>
        <authorList>
            <person name="Poehlein A."/>
            <person name="Daniel R."/>
        </authorList>
    </citation>
    <scope>NUCLEOTIDE SEQUENCE [LARGE SCALE GENOMIC DNA]</scope>
    <source>
        <strain evidence="8">N1-4(HMT)</strain>
    </source>
</reference>
<dbReference type="KEGG" id="csr:Cspa_c45260"/>
<comment type="function">
    <text evidence="4">Flagellin is the subunit protein which polymerizes to form the filaments of bacterial flagella.</text>
</comment>
<dbReference type="PATRIC" id="fig|931276.5.peg.4563"/>
<comment type="similarity">
    <text evidence="1 4">Belongs to the bacterial flagellin family.</text>
</comment>
<dbReference type="Proteomes" id="UP000011728">
    <property type="component" value="Chromosome"/>
</dbReference>
<name>M1MK56_9CLOT</name>
<dbReference type="SUPFAM" id="SSF64518">
    <property type="entry name" value="Phase 1 flagellin"/>
    <property type="match status" value="1"/>
</dbReference>
<dbReference type="InterPro" id="IPR001492">
    <property type="entry name" value="Flagellin"/>
</dbReference>
<keyword evidence="8" id="KW-1185">Reference proteome</keyword>
<gene>
    <name evidence="7" type="primary">hag3</name>
    <name evidence="7" type="ORF">Cspa_c45260</name>
</gene>
<feature type="domain" description="Flagellin N-terminal" evidence="5">
    <location>
        <begin position="4"/>
        <end position="135"/>
    </location>
</feature>
<organism evidence="7 8">
    <name type="scientific">Clostridium saccharoperbutylacetonicum N1-4(HMT)</name>
    <dbReference type="NCBI Taxonomy" id="931276"/>
    <lineage>
        <taxon>Bacteria</taxon>
        <taxon>Bacillati</taxon>
        <taxon>Bacillota</taxon>
        <taxon>Clostridia</taxon>
        <taxon>Eubacteriales</taxon>
        <taxon>Clostridiaceae</taxon>
        <taxon>Clostridium</taxon>
    </lineage>
</organism>
<dbReference type="RefSeq" id="WP_015394590.1">
    <property type="nucleotide sequence ID" value="NC_020291.1"/>
</dbReference>
<dbReference type="InterPro" id="IPR046358">
    <property type="entry name" value="Flagellin_C"/>
</dbReference>
<dbReference type="PRINTS" id="PR00207">
    <property type="entry name" value="FLAGELLIN"/>
</dbReference>
<feature type="domain" description="Flagellin C-terminal" evidence="6">
    <location>
        <begin position="211"/>
        <end position="295"/>
    </location>
</feature>
<dbReference type="OrthoDB" id="9796789at2"/>
<evidence type="ECO:0000256" key="1">
    <source>
        <dbReference type="ARBA" id="ARBA00005709"/>
    </source>
</evidence>
<protein>
    <recommendedName>
        <fullName evidence="2 4">Flagellin</fullName>
    </recommendedName>
</protein>
<dbReference type="PANTHER" id="PTHR42792">
    <property type="entry name" value="FLAGELLIN"/>
    <property type="match status" value="1"/>
</dbReference>
<keyword evidence="7" id="KW-0969">Cilium</keyword>
<dbReference type="InterPro" id="IPR001029">
    <property type="entry name" value="Flagellin_N"/>
</dbReference>
<dbReference type="Gene3D" id="1.20.1330.10">
    <property type="entry name" value="f41 fragment of flagellin, N-terminal domain"/>
    <property type="match status" value="1"/>
</dbReference>
<dbReference type="PANTHER" id="PTHR42792:SF2">
    <property type="entry name" value="FLAGELLIN"/>
    <property type="match status" value="1"/>
</dbReference>
<keyword evidence="4" id="KW-0964">Secreted</keyword>
<accession>M1MK56</accession>
<evidence type="ECO:0000259" key="5">
    <source>
        <dbReference type="Pfam" id="PF00669"/>
    </source>
</evidence>
<dbReference type="eggNOG" id="COG1344">
    <property type="taxonomic scope" value="Bacteria"/>
</dbReference>
<dbReference type="InterPro" id="IPR042187">
    <property type="entry name" value="Flagellin_C_sub2"/>
</dbReference>
<evidence type="ECO:0000256" key="3">
    <source>
        <dbReference type="ARBA" id="ARBA00023143"/>
    </source>
</evidence>
<dbReference type="Gene3D" id="6.10.10.10">
    <property type="entry name" value="Flagellar export chaperone, C-terminal domain"/>
    <property type="match status" value="1"/>
</dbReference>
<dbReference type="GO" id="GO:0009288">
    <property type="term" value="C:bacterial-type flagellum"/>
    <property type="evidence" value="ECO:0007669"/>
    <property type="project" value="UniProtKB-SubCell"/>
</dbReference>
<evidence type="ECO:0000256" key="2">
    <source>
        <dbReference type="ARBA" id="ARBA00020110"/>
    </source>
</evidence>
<keyword evidence="7" id="KW-0282">Flagellum</keyword>
<comment type="subcellular location">
    <subcellularLocation>
        <location evidence="4">Secreted</location>
    </subcellularLocation>
    <subcellularLocation>
        <location evidence="4">Bacterial flagellum</location>
    </subcellularLocation>
</comment>
<dbReference type="AlphaFoldDB" id="M1MK56"/>
<evidence type="ECO:0000259" key="6">
    <source>
        <dbReference type="Pfam" id="PF00700"/>
    </source>
</evidence>